<evidence type="ECO:0000313" key="2">
    <source>
        <dbReference type="Proteomes" id="UP001224122"/>
    </source>
</evidence>
<dbReference type="InterPro" id="IPR036638">
    <property type="entry name" value="HLH_DNA-bd_sf"/>
</dbReference>
<proteinExistence type="predicted"/>
<organism evidence="1 2">
    <name type="scientific">Neobacillus ginsengisoli</name>
    <dbReference type="NCBI Taxonomy" id="904295"/>
    <lineage>
        <taxon>Bacteria</taxon>
        <taxon>Bacillati</taxon>
        <taxon>Bacillota</taxon>
        <taxon>Bacilli</taxon>
        <taxon>Bacillales</taxon>
        <taxon>Bacillaceae</taxon>
        <taxon>Neobacillus</taxon>
    </lineage>
</organism>
<dbReference type="Gene3D" id="4.10.280.10">
    <property type="entry name" value="Helix-loop-helix DNA-binding domain"/>
    <property type="match status" value="1"/>
</dbReference>
<reference evidence="1 2" key="1">
    <citation type="submission" date="2023-07" db="EMBL/GenBank/DDBJ databases">
        <title>Genomic Encyclopedia of Type Strains, Phase IV (KMG-IV): sequencing the most valuable type-strain genomes for metagenomic binning, comparative biology and taxonomic classification.</title>
        <authorList>
            <person name="Goeker M."/>
        </authorList>
    </citation>
    <scope>NUCLEOTIDE SEQUENCE [LARGE SCALE GENOMIC DNA]</scope>
    <source>
        <strain evidence="1 2">DSM 27594</strain>
    </source>
</reference>
<dbReference type="Proteomes" id="UP001224122">
    <property type="component" value="Unassembled WGS sequence"/>
</dbReference>
<keyword evidence="2" id="KW-1185">Reference proteome</keyword>
<accession>A0ABT9XZM5</accession>
<sequence length="65" mass="7657">MNMQLLESLLLKRINRLKKKMVKVAAITGMDSYQTLLYSQELDKLINLHMKHFSKKPRKMLTHAS</sequence>
<evidence type="ECO:0008006" key="3">
    <source>
        <dbReference type="Google" id="ProtNLM"/>
    </source>
</evidence>
<evidence type="ECO:0000313" key="1">
    <source>
        <dbReference type="EMBL" id="MDQ0200791.1"/>
    </source>
</evidence>
<dbReference type="RefSeq" id="WP_307411204.1">
    <property type="nucleotide sequence ID" value="NZ_JAUSTW010000007.1"/>
</dbReference>
<dbReference type="Pfam" id="PF09388">
    <property type="entry name" value="SpoOE-like"/>
    <property type="match status" value="1"/>
</dbReference>
<dbReference type="EMBL" id="JAUSTW010000007">
    <property type="protein sequence ID" value="MDQ0200791.1"/>
    <property type="molecule type" value="Genomic_DNA"/>
</dbReference>
<name>A0ABT9XZM5_9BACI</name>
<dbReference type="InterPro" id="IPR018540">
    <property type="entry name" value="Spo0E-like"/>
</dbReference>
<protein>
    <recommendedName>
        <fullName evidence="3">Aspartyl-phosphate phosphatase Spo0E family protein</fullName>
    </recommendedName>
</protein>
<dbReference type="InterPro" id="IPR037208">
    <property type="entry name" value="Spo0E-like_sf"/>
</dbReference>
<gene>
    <name evidence="1" type="ORF">J2S10_003993</name>
</gene>
<comment type="caution">
    <text evidence="1">The sequence shown here is derived from an EMBL/GenBank/DDBJ whole genome shotgun (WGS) entry which is preliminary data.</text>
</comment>
<dbReference type="SUPFAM" id="SSF140500">
    <property type="entry name" value="BAS1536-like"/>
    <property type="match status" value="1"/>
</dbReference>